<organism evidence="5">
    <name type="scientific">Trypanosoma vivax (strain Y486)</name>
    <dbReference type="NCBI Taxonomy" id="1055687"/>
    <lineage>
        <taxon>Eukaryota</taxon>
        <taxon>Discoba</taxon>
        <taxon>Euglenozoa</taxon>
        <taxon>Kinetoplastea</taxon>
        <taxon>Metakinetoplastina</taxon>
        <taxon>Trypanosomatida</taxon>
        <taxon>Trypanosomatidae</taxon>
        <taxon>Trypanosoma</taxon>
        <taxon>Duttonella</taxon>
    </lineage>
</organism>
<dbReference type="VEuPathDB" id="TriTrypDB:TvY486_0500800"/>
<sequence length="263" mass="28795">MSRKVALVTGANRGIGRAVAEAFGRLGMRVLVAVRNASAGETVVKEMRDAGCDAYLLVMEIVNESSVLDAAKEVERVHGRLDVLVNNAAMMDYDNHIAPLNLERMREEFDVNFFSSVNVTNAFLPLILRTSDAPRIVNVSTPLGTHQTVDNPTNMYASALFTSYRCTKAALNMYTHNLAKWLESGGDIAFEADATTLERMRVNARAAKVNAAYPGYVRTDMSRNSEEAPLSPAEGAETIVYLATLPHDGPTGGLFHNQERLSW</sequence>
<protein>
    <submittedName>
        <fullName evidence="5">Putative short chain dehydrogenase</fullName>
    </submittedName>
</protein>
<dbReference type="PANTHER" id="PTHR43963">
    <property type="entry name" value="CARBONYL REDUCTASE 1-RELATED"/>
    <property type="match status" value="1"/>
</dbReference>
<dbReference type="Pfam" id="PF00106">
    <property type="entry name" value="adh_short"/>
    <property type="match status" value="1"/>
</dbReference>
<proteinExistence type="inferred from homology"/>
<dbReference type="AlphaFoldDB" id="G0TVA5"/>
<name>G0TVA5_TRYVY</name>
<evidence type="ECO:0000313" key="5">
    <source>
        <dbReference type="EMBL" id="CCC47871.1"/>
    </source>
</evidence>
<dbReference type="PANTHER" id="PTHR43963:SF6">
    <property type="entry name" value="CHAIN DEHYDROGENASE FAMILY PROTEIN, PUTATIVE (AFU_ORTHOLOGUE AFUA_3G15350)-RELATED"/>
    <property type="match status" value="1"/>
</dbReference>
<evidence type="ECO:0000256" key="2">
    <source>
        <dbReference type="ARBA" id="ARBA00022857"/>
    </source>
</evidence>
<gene>
    <name evidence="5" type="ORF">TVY486_0500800</name>
</gene>
<dbReference type="GO" id="GO:0016491">
    <property type="term" value="F:oxidoreductase activity"/>
    <property type="evidence" value="ECO:0007669"/>
    <property type="project" value="UniProtKB-KW"/>
</dbReference>
<evidence type="ECO:0000256" key="1">
    <source>
        <dbReference type="ARBA" id="ARBA00006484"/>
    </source>
</evidence>
<keyword evidence="3" id="KW-0560">Oxidoreductase</keyword>
<accession>G0TVA5</accession>
<dbReference type="PRINTS" id="PR00081">
    <property type="entry name" value="GDHRDH"/>
</dbReference>
<dbReference type="InterPro" id="IPR002347">
    <property type="entry name" value="SDR_fam"/>
</dbReference>
<keyword evidence="2" id="KW-0521">NADP</keyword>
<evidence type="ECO:0000256" key="3">
    <source>
        <dbReference type="ARBA" id="ARBA00023002"/>
    </source>
</evidence>
<dbReference type="PRINTS" id="PR00080">
    <property type="entry name" value="SDRFAMILY"/>
</dbReference>
<dbReference type="Gene3D" id="3.40.50.720">
    <property type="entry name" value="NAD(P)-binding Rossmann-like Domain"/>
    <property type="match status" value="1"/>
</dbReference>
<dbReference type="InterPro" id="IPR036291">
    <property type="entry name" value="NAD(P)-bd_dom_sf"/>
</dbReference>
<dbReference type="EMBL" id="HE573021">
    <property type="protein sequence ID" value="CCC47871.1"/>
    <property type="molecule type" value="Genomic_DNA"/>
</dbReference>
<reference evidence="5" key="1">
    <citation type="journal article" date="2012" name="Proc. Natl. Acad. Sci. U.S.A.">
        <title>Antigenic diversity is generated by distinct evolutionary mechanisms in African trypanosome species.</title>
        <authorList>
            <person name="Jackson A.P."/>
            <person name="Berry A."/>
            <person name="Aslett M."/>
            <person name="Allison H.C."/>
            <person name="Burton P."/>
            <person name="Vavrova-Anderson J."/>
            <person name="Brown R."/>
            <person name="Browne H."/>
            <person name="Corton N."/>
            <person name="Hauser H."/>
            <person name="Gamble J."/>
            <person name="Gilderthorp R."/>
            <person name="Marcello L."/>
            <person name="McQuillan J."/>
            <person name="Otto T.D."/>
            <person name="Quail M.A."/>
            <person name="Sanders M.J."/>
            <person name="van Tonder A."/>
            <person name="Ginger M.L."/>
            <person name="Field M.C."/>
            <person name="Barry J.D."/>
            <person name="Hertz-Fowler C."/>
            <person name="Berriman M."/>
        </authorList>
    </citation>
    <scope>NUCLEOTIDE SEQUENCE</scope>
    <source>
        <strain evidence="5">Y486</strain>
    </source>
</reference>
<comment type="similarity">
    <text evidence="1 4">Belongs to the short-chain dehydrogenases/reductases (SDR) family.</text>
</comment>
<dbReference type="SUPFAM" id="SSF51735">
    <property type="entry name" value="NAD(P)-binding Rossmann-fold domains"/>
    <property type="match status" value="1"/>
</dbReference>
<dbReference type="OMA" id="FYFYMST"/>
<evidence type="ECO:0000256" key="4">
    <source>
        <dbReference type="RuleBase" id="RU000363"/>
    </source>
</evidence>